<keyword evidence="1 2" id="KW-0238">DNA-binding</keyword>
<sequence>MARPPAAPGARATPETAAKARGQRTIRGLDAEQRRAHRREQLLTAAFELIARDGYANTSIEQICQTAYVGNKAFYEVFDSKEDCYLALLAQIAGQIEKQAVEALADAPDDPDETVHRLLSAFAHALVDDPRVAVVAFGECAGISPRVERLRRENRRWTAAFLENLWRQREFPCLPDTGAVDYHALAVSTVGGLFESVADWLHQRETDTDSPPTIDTLISNLASFVAVVRAGIAASTR</sequence>
<feature type="domain" description="HTH tetR-type" evidence="4">
    <location>
        <begin position="36"/>
        <end position="96"/>
    </location>
</feature>
<feature type="region of interest" description="Disordered" evidence="3">
    <location>
        <begin position="1"/>
        <end position="23"/>
    </location>
</feature>
<dbReference type="Gene3D" id="1.10.357.10">
    <property type="entry name" value="Tetracycline Repressor, domain 2"/>
    <property type="match status" value="1"/>
</dbReference>
<evidence type="ECO:0000259" key="4">
    <source>
        <dbReference type="PROSITE" id="PS50977"/>
    </source>
</evidence>
<dbReference type="InterPro" id="IPR001647">
    <property type="entry name" value="HTH_TetR"/>
</dbReference>
<evidence type="ECO:0000256" key="2">
    <source>
        <dbReference type="PROSITE-ProRule" id="PRU00335"/>
    </source>
</evidence>
<dbReference type="STRING" id="146018.BN2156_04894"/>
<dbReference type="OrthoDB" id="4331447at2"/>
<evidence type="ECO:0000313" key="6">
    <source>
        <dbReference type="Proteomes" id="UP000199147"/>
    </source>
</evidence>
<feature type="compositionally biased region" description="Low complexity" evidence="3">
    <location>
        <begin position="1"/>
        <end position="17"/>
    </location>
</feature>
<dbReference type="InterPro" id="IPR050624">
    <property type="entry name" value="HTH-type_Tx_Regulator"/>
</dbReference>
<evidence type="ECO:0000313" key="5">
    <source>
        <dbReference type="EMBL" id="CRZ17997.1"/>
    </source>
</evidence>
<feature type="DNA-binding region" description="H-T-H motif" evidence="2">
    <location>
        <begin position="59"/>
        <end position="78"/>
    </location>
</feature>
<keyword evidence="6" id="KW-1185">Reference proteome</keyword>
<dbReference type="InterPro" id="IPR009057">
    <property type="entry name" value="Homeodomain-like_sf"/>
</dbReference>
<dbReference type="Proteomes" id="UP000199147">
    <property type="component" value="Unassembled WGS sequence"/>
</dbReference>
<accession>A0A0H5RWU2</accession>
<dbReference type="Pfam" id="PF00440">
    <property type="entry name" value="TetR_N"/>
    <property type="match status" value="1"/>
</dbReference>
<dbReference type="PROSITE" id="PS50977">
    <property type="entry name" value="HTH_TETR_2"/>
    <property type="match status" value="1"/>
</dbReference>
<dbReference type="PANTHER" id="PTHR43479">
    <property type="entry name" value="ACREF/ENVCD OPERON REPRESSOR-RELATED"/>
    <property type="match status" value="1"/>
</dbReference>
<reference evidence="6" key="1">
    <citation type="submission" date="2015-07" db="EMBL/GenBank/DDBJ databases">
        <authorList>
            <person name="Urmite Genomes"/>
        </authorList>
    </citation>
    <scope>NUCLEOTIDE SEQUENCE [LARGE SCALE GENOMIC DNA]</scope>
    <source>
        <strain evidence="6">type strain: ATCC 49404</strain>
    </source>
</reference>
<dbReference type="PANTHER" id="PTHR43479:SF11">
    <property type="entry name" value="ACREF_ENVCD OPERON REPRESSOR-RELATED"/>
    <property type="match status" value="1"/>
</dbReference>
<dbReference type="EMBL" id="CWKH01000002">
    <property type="protein sequence ID" value="CRZ17997.1"/>
    <property type="molecule type" value="Genomic_DNA"/>
</dbReference>
<dbReference type="AlphaFoldDB" id="A0A0H5RWU2"/>
<protein>
    <submittedName>
        <fullName evidence="5">TetR family transcriptional regulator</fullName>
    </submittedName>
</protein>
<gene>
    <name evidence="5" type="ORF">BN2156_04894</name>
</gene>
<proteinExistence type="predicted"/>
<name>A0A0H5RWU2_9MYCO</name>
<evidence type="ECO:0000256" key="3">
    <source>
        <dbReference type="SAM" id="MobiDB-lite"/>
    </source>
</evidence>
<evidence type="ECO:0000256" key="1">
    <source>
        <dbReference type="ARBA" id="ARBA00023125"/>
    </source>
</evidence>
<organism evidence="5 6">
    <name type="scientific">Mycolicibacterium neworleansense</name>
    <dbReference type="NCBI Taxonomy" id="146018"/>
    <lineage>
        <taxon>Bacteria</taxon>
        <taxon>Bacillati</taxon>
        <taxon>Actinomycetota</taxon>
        <taxon>Actinomycetes</taxon>
        <taxon>Mycobacteriales</taxon>
        <taxon>Mycobacteriaceae</taxon>
        <taxon>Mycolicibacterium</taxon>
    </lineage>
</organism>
<dbReference type="RefSeq" id="WP_090517393.1">
    <property type="nucleotide sequence ID" value="NZ_CWKH01000002.1"/>
</dbReference>
<dbReference type="SUPFAM" id="SSF46689">
    <property type="entry name" value="Homeodomain-like"/>
    <property type="match status" value="1"/>
</dbReference>
<dbReference type="GO" id="GO:0003677">
    <property type="term" value="F:DNA binding"/>
    <property type="evidence" value="ECO:0007669"/>
    <property type="project" value="UniProtKB-UniRule"/>
</dbReference>